<feature type="region of interest" description="Disordered" evidence="4">
    <location>
        <begin position="92"/>
        <end position="141"/>
    </location>
</feature>
<feature type="domain" description="PAC" evidence="5">
    <location>
        <begin position="392"/>
        <end position="445"/>
    </location>
</feature>
<dbReference type="InterPro" id="IPR000700">
    <property type="entry name" value="PAS-assoc_C"/>
</dbReference>
<accession>A0A9W4CYN5</accession>
<dbReference type="PANTHER" id="PTHR47429">
    <property type="entry name" value="PROTEIN TWIN LOV 1"/>
    <property type="match status" value="1"/>
</dbReference>
<sequence>MIHSPRRISPALQNDQRLTFVNSPAREASIYHPLPSQRSKYINQSDDLHIFSPARPQTSNTCVSDQIPQWRDAYFEMPENLEVRAAGLHQSSPIIPQSSMTKRLPKSPPSTSTTLSSKASCSTIGSHSMCTSDSEQDSRHLDRSLPPLQLKHYPKDYRTGFALASPHEFDPTSFDLIVPTDSIGKDKSEYSLEARSDLLFSHEHLHIIFHDPALLLKFTSYLSAYRVSSIPILVYYLDSIKALKAIKYSNAIAEALEPIPGINFTSEPSWRTQNSDLEEKSQKAFDLLVQEDLPAFITHTYTQTVSLSIQRRITGTLPSHLREASEGLAEVFCMTDPSRPDNPIIFSSEEFHKTTQYGLSYVIGRNCRFLQGPKTNQFSIQRIKDKIEAGVEHCEVVLNYRRDGSPFMNLFMCAPLCDSKGKIRYFIGAQVDVSGLVKECSELESFRRLVARVEEGVTNEAENDEVKDEFQELSEMLNLQELDTVRKWGGRMHREPQDNNSETTGNWAKPRLLINPGSPDGAAEHEAGYGRWRGKLEGIYEHYLLVRPYPNLHILFASPSLRVPGILQSPLMSKIGGSQRVRDELMRAFADGHGVTAKVKWVSKSDPEGRSRWIHCTPLIGANGAIGVWMVVIVNDSGTRSTRGHRMAPPVDPGLGRTQPFSPVRKDFNSMVNNLSALGIREGSLMSEPDSPFSTATFDLRAD</sequence>
<dbReference type="InterPro" id="IPR000014">
    <property type="entry name" value="PAS"/>
</dbReference>
<proteinExistence type="predicted"/>
<dbReference type="Pfam" id="PF13426">
    <property type="entry name" value="PAS_9"/>
    <property type="match status" value="1"/>
</dbReference>
<keyword evidence="1" id="KW-0285">Flavoprotein</keyword>
<dbReference type="PANTHER" id="PTHR47429:SF9">
    <property type="entry name" value="PAS DOMAIN-CONTAINING PROTEIN"/>
    <property type="match status" value="1"/>
</dbReference>
<reference evidence="6" key="1">
    <citation type="submission" date="2020-10" db="EMBL/GenBank/DDBJ databases">
        <authorList>
            <person name="Muller C M."/>
        </authorList>
    </citation>
    <scope>NUCLEOTIDE SEQUENCE</scope>
    <source>
        <strain evidence="6">THUN-12</strain>
    </source>
</reference>
<evidence type="ECO:0000313" key="7">
    <source>
        <dbReference type="Proteomes" id="UP000683417"/>
    </source>
</evidence>
<evidence type="ECO:0000256" key="3">
    <source>
        <dbReference type="ARBA" id="ARBA00022991"/>
    </source>
</evidence>
<evidence type="ECO:0000256" key="4">
    <source>
        <dbReference type="SAM" id="MobiDB-lite"/>
    </source>
</evidence>
<dbReference type="EMBL" id="CAJHIT010000004">
    <property type="protein sequence ID" value="CAD6500787.1"/>
    <property type="molecule type" value="Genomic_DNA"/>
</dbReference>
<name>A0A9W4CYN5_BLUGR</name>
<feature type="compositionally biased region" description="Low complexity" evidence="4">
    <location>
        <begin position="109"/>
        <end position="123"/>
    </location>
</feature>
<dbReference type="PROSITE" id="PS50113">
    <property type="entry name" value="PAC"/>
    <property type="match status" value="1"/>
</dbReference>
<keyword evidence="2" id="KW-0288">FMN</keyword>
<feature type="region of interest" description="Disordered" evidence="4">
    <location>
        <begin position="491"/>
        <end position="525"/>
    </location>
</feature>
<evidence type="ECO:0000313" key="6">
    <source>
        <dbReference type="EMBL" id="CAD6500787.1"/>
    </source>
</evidence>
<gene>
    <name evidence="6" type="ORF">BGTH12_LOCUS2145</name>
</gene>
<dbReference type="AlphaFoldDB" id="A0A9W4CYN5"/>
<evidence type="ECO:0000256" key="1">
    <source>
        <dbReference type="ARBA" id="ARBA00022630"/>
    </source>
</evidence>
<organism evidence="6 7">
    <name type="scientific">Blumeria graminis f. sp. triticale</name>
    <dbReference type="NCBI Taxonomy" id="1689686"/>
    <lineage>
        <taxon>Eukaryota</taxon>
        <taxon>Fungi</taxon>
        <taxon>Dikarya</taxon>
        <taxon>Ascomycota</taxon>
        <taxon>Pezizomycotina</taxon>
        <taxon>Leotiomycetes</taxon>
        <taxon>Erysiphales</taxon>
        <taxon>Erysiphaceae</taxon>
        <taxon>Blumeria</taxon>
    </lineage>
</organism>
<protein>
    <submittedName>
        <fullName evidence="6">BgTH12-06493</fullName>
    </submittedName>
</protein>
<comment type="caution">
    <text evidence="6">The sequence shown here is derived from an EMBL/GenBank/DDBJ whole genome shotgun (WGS) entry which is preliminary data.</text>
</comment>
<evidence type="ECO:0000256" key="2">
    <source>
        <dbReference type="ARBA" id="ARBA00022643"/>
    </source>
</evidence>
<dbReference type="GO" id="GO:0005634">
    <property type="term" value="C:nucleus"/>
    <property type="evidence" value="ECO:0007669"/>
    <property type="project" value="TreeGrafter"/>
</dbReference>
<feature type="compositionally biased region" description="Polar residues" evidence="4">
    <location>
        <begin position="124"/>
        <end position="133"/>
    </location>
</feature>
<evidence type="ECO:0000259" key="5">
    <source>
        <dbReference type="PROSITE" id="PS50113"/>
    </source>
</evidence>
<keyword evidence="3" id="KW-0157">Chromophore</keyword>
<dbReference type="Proteomes" id="UP000683417">
    <property type="component" value="Unassembled WGS sequence"/>
</dbReference>